<dbReference type="Pfam" id="PF05164">
    <property type="entry name" value="ZapA"/>
    <property type="match status" value="1"/>
</dbReference>
<dbReference type="InterPro" id="IPR036192">
    <property type="entry name" value="Cell_div_ZapA-like_sf"/>
</dbReference>
<accession>A0ABT0DEJ8</accession>
<sequence>MAHVTVSIAGRNYRMACDEGQEEHLTRLAAEVDSRIDGLRRSFGEIGDQRLSVMAAITIADELAETRRRLATLERDLADQRAARATALARLEQTERSVAQAVNAAAARLEQLSLDLGPAPEQRIGLG</sequence>
<organism evidence="11 12">
    <name type="scientific">Ancylobacter crimeensis</name>
    <dbReference type="NCBI Taxonomy" id="2579147"/>
    <lineage>
        <taxon>Bacteria</taxon>
        <taxon>Pseudomonadati</taxon>
        <taxon>Pseudomonadota</taxon>
        <taxon>Alphaproteobacteria</taxon>
        <taxon>Hyphomicrobiales</taxon>
        <taxon>Xanthobacteraceae</taxon>
        <taxon>Ancylobacter</taxon>
    </lineage>
</organism>
<evidence type="ECO:0000256" key="5">
    <source>
        <dbReference type="ARBA" id="ARBA00023210"/>
    </source>
</evidence>
<evidence type="ECO:0000256" key="7">
    <source>
        <dbReference type="ARBA" id="ARBA00024910"/>
    </source>
</evidence>
<dbReference type="Proteomes" id="UP001203284">
    <property type="component" value="Unassembled WGS sequence"/>
</dbReference>
<dbReference type="PANTHER" id="PTHR34981:SF1">
    <property type="entry name" value="CELL DIVISION PROTEIN ZAPA"/>
    <property type="match status" value="1"/>
</dbReference>
<keyword evidence="10" id="KW-0175">Coiled coil</keyword>
<keyword evidence="3" id="KW-0963">Cytoplasm</keyword>
<keyword evidence="4 11" id="KW-0132">Cell division</keyword>
<dbReference type="PANTHER" id="PTHR34981">
    <property type="entry name" value="CELL DIVISION PROTEIN ZAPA"/>
    <property type="match status" value="1"/>
</dbReference>
<comment type="subunit">
    <text evidence="8">Homodimer. Interacts with FtsZ.</text>
</comment>
<evidence type="ECO:0000256" key="3">
    <source>
        <dbReference type="ARBA" id="ARBA00022490"/>
    </source>
</evidence>
<dbReference type="GO" id="GO:0051301">
    <property type="term" value="P:cell division"/>
    <property type="evidence" value="ECO:0007669"/>
    <property type="project" value="UniProtKB-KW"/>
</dbReference>
<evidence type="ECO:0000256" key="6">
    <source>
        <dbReference type="ARBA" id="ARBA00023306"/>
    </source>
</evidence>
<feature type="coiled-coil region" evidence="10">
    <location>
        <begin position="56"/>
        <end position="90"/>
    </location>
</feature>
<evidence type="ECO:0000313" key="11">
    <source>
        <dbReference type="EMBL" id="MCK0198294.1"/>
    </source>
</evidence>
<evidence type="ECO:0000256" key="2">
    <source>
        <dbReference type="ARBA" id="ARBA00015195"/>
    </source>
</evidence>
<keyword evidence="12" id="KW-1185">Reference proteome</keyword>
<keyword evidence="6" id="KW-0131">Cell cycle</keyword>
<dbReference type="EMBL" id="JALKCH010000010">
    <property type="protein sequence ID" value="MCK0198294.1"/>
    <property type="molecule type" value="Genomic_DNA"/>
</dbReference>
<dbReference type="RefSeq" id="WP_247030191.1">
    <property type="nucleotide sequence ID" value="NZ_JALKCH010000010.1"/>
</dbReference>
<keyword evidence="5" id="KW-0717">Septation</keyword>
<dbReference type="InterPro" id="IPR007838">
    <property type="entry name" value="Cell_div_ZapA-like"/>
</dbReference>
<evidence type="ECO:0000313" key="12">
    <source>
        <dbReference type="Proteomes" id="UP001203284"/>
    </source>
</evidence>
<dbReference type="SUPFAM" id="SSF102829">
    <property type="entry name" value="Cell division protein ZapA-like"/>
    <property type="match status" value="1"/>
</dbReference>
<evidence type="ECO:0000256" key="9">
    <source>
        <dbReference type="ARBA" id="ARBA00033158"/>
    </source>
</evidence>
<name>A0ABT0DEJ8_9HYPH</name>
<comment type="caution">
    <text evidence="11">The sequence shown here is derived from an EMBL/GenBank/DDBJ whole genome shotgun (WGS) entry which is preliminary data.</text>
</comment>
<evidence type="ECO:0000256" key="10">
    <source>
        <dbReference type="SAM" id="Coils"/>
    </source>
</evidence>
<protein>
    <recommendedName>
        <fullName evidence="2">Cell division protein ZapA</fullName>
    </recommendedName>
    <alternativeName>
        <fullName evidence="9">Z ring-associated protein ZapA</fullName>
    </alternativeName>
</protein>
<reference evidence="11 12" key="1">
    <citation type="submission" date="2022-04" db="EMBL/GenBank/DDBJ databases">
        <authorList>
            <person name="Grouzdev D.S."/>
            <person name="Pantiukh K.S."/>
            <person name="Krutkina M.S."/>
        </authorList>
    </citation>
    <scope>NUCLEOTIDE SEQUENCE [LARGE SCALE GENOMIC DNA]</scope>
    <source>
        <strain evidence="11 12">6x-1</strain>
    </source>
</reference>
<evidence type="ECO:0000256" key="1">
    <source>
        <dbReference type="ARBA" id="ARBA00004496"/>
    </source>
</evidence>
<comment type="subcellular location">
    <subcellularLocation>
        <location evidence="1">Cytoplasm</location>
    </subcellularLocation>
</comment>
<dbReference type="Gene3D" id="3.30.160.880">
    <property type="entry name" value="Cell division protein ZapA protomer, N-terminal domain"/>
    <property type="match status" value="1"/>
</dbReference>
<comment type="function">
    <text evidence="7">Activator of cell division through the inhibition of FtsZ GTPase activity, therefore promoting FtsZ assembly into bundles of protofilaments necessary for the formation of the division Z ring. It is recruited early at mid-cell but it is not essential for cell division.</text>
</comment>
<proteinExistence type="predicted"/>
<dbReference type="InterPro" id="IPR042233">
    <property type="entry name" value="Cell_div_ZapA_N"/>
</dbReference>
<gene>
    <name evidence="11" type="ORF">MWN34_15375</name>
</gene>
<evidence type="ECO:0000256" key="4">
    <source>
        <dbReference type="ARBA" id="ARBA00022618"/>
    </source>
</evidence>
<evidence type="ECO:0000256" key="8">
    <source>
        <dbReference type="ARBA" id="ARBA00026068"/>
    </source>
</evidence>